<evidence type="ECO:0000256" key="6">
    <source>
        <dbReference type="ARBA" id="ARBA00012251"/>
    </source>
</evidence>
<comment type="cofactor">
    <cofactor evidence="2">
        <name>Zn(2+)</name>
        <dbReference type="ChEBI" id="CHEBI:29105"/>
    </cofactor>
</comment>
<evidence type="ECO:0000256" key="10">
    <source>
        <dbReference type="ARBA" id="ARBA00022771"/>
    </source>
</evidence>
<evidence type="ECO:0000256" key="3">
    <source>
        <dbReference type="ARBA" id="ARBA00003976"/>
    </source>
</evidence>
<proteinExistence type="inferred from homology"/>
<gene>
    <name evidence="17" type="ORF">D0Y65_030605</name>
</gene>
<comment type="pathway">
    <text evidence="4">Protein modification; protein ubiquitination.</text>
</comment>
<evidence type="ECO:0000256" key="1">
    <source>
        <dbReference type="ARBA" id="ARBA00001798"/>
    </source>
</evidence>
<evidence type="ECO:0000256" key="9">
    <source>
        <dbReference type="ARBA" id="ARBA00022737"/>
    </source>
</evidence>
<dbReference type="InterPro" id="IPR001841">
    <property type="entry name" value="Znf_RING"/>
</dbReference>
<evidence type="ECO:0000256" key="8">
    <source>
        <dbReference type="ARBA" id="ARBA00022723"/>
    </source>
</evidence>
<keyword evidence="8" id="KW-0479">Metal-binding</keyword>
<evidence type="ECO:0000256" key="14">
    <source>
        <dbReference type="SAM" id="MobiDB-lite"/>
    </source>
</evidence>
<accession>A0A445I4N1</accession>
<evidence type="ECO:0000256" key="7">
    <source>
        <dbReference type="ARBA" id="ARBA00022679"/>
    </source>
</evidence>
<dbReference type="InterPro" id="IPR002867">
    <property type="entry name" value="IBR_dom"/>
</dbReference>
<evidence type="ECO:0000313" key="18">
    <source>
        <dbReference type="Proteomes" id="UP000289340"/>
    </source>
</evidence>
<dbReference type="Gene3D" id="3.30.40.10">
    <property type="entry name" value="Zinc/RING finger domain, C3HC4 (zinc finger)"/>
    <property type="match status" value="1"/>
</dbReference>
<evidence type="ECO:0000313" key="17">
    <source>
        <dbReference type="EMBL" id="RZB80932.1"/>
    </source>
</evidence>
<dbReference type="SMART" id="SM00647">
    <property type="entry name" value="IBR"/>
    <property type="match status" value="1"/>
</dbReference>
<evidence type="ECO:0000259" key="15">
    <source>
        <dbReference type="PROSITE" id="PS50089"/>
    </source>
</evidence>
<keyword evidence="11" id="KW-0833">Ubl conjugation pathway</keyword>
<keyword evidence="7" id="KW-0808">Transferase</keyword>
<dbReference type="SUPFAM" id="SSF57850">
    <property type="entry name" value="RING/U-box"/>
    <property type="match status" value="1"/>
</dbReference>
<evidence type="ECO:0000256" key="11">
    <source>
        <dbReference type="ARBA" id="ARBA00022786"/>
    </source>
</evidence>
<dbReference type="GO" id="GO:0008270">
    <property type="term" value="F:zinc ion binding"/>
    <property type="evidence" value="ECO:0007669"/>
    <property type="project" value="UniProtKB-KW"/>
</dbReference>
<protein>
    <recommendedName>
        <fullName evidence="6">RBR-type E3 ubiquitin transferase</fullName>
        <ecNumber evidence="6">2.3.2.31</ecNumber>
    </recommendedName>
</protein>
<comment type="catalytic activity">
    <reaction evidence="1">
        <text>[E2 ubiquitin-conjugating enzyme]-S-ubiquitinyl-L-cysteine + [acceptor protein]-L-lysine = [E2 ubiquitin-conjugating enzyme]-L-cysteine + [acceptor protein]-N(6)-ubiquitinyl-L-lysine.</text>
        <dbReference type="EC" id="2.3.2.31"/>
    </reaction>
</comment>
<dbReference type="GO" id="GO:0016567">
    <property type="term" value="P:protein ubiquitination"/>
    <property type="evidence" value="ECO:0007669"/>
    <property type="project" value="UniProtKB-UniPathway"/>
</dbReference>
<feature type="domain" description="RING-type" evidence="15">
    <location>
        <begin position="35"/>
        <end position="80"/>
    </location>
</feature>
<dbReference type="UniPathway" id="UPA00143"/>
<keyword evidence="18" id="KW-1185">Reference proteome</keyword>
<dbReference type="InterPro" id="IPR044066">
    <property type="entry name" value="TRIAD_supradom"/>
</dbReference>
<keyword evidence="10 13" id="KW-0863">Zinc-finger</keyword>
<evidence type="ECO:0000256" key="12">
    <source>
        <dbReference type="ARBA" id="ARBA00022833"/>
    </source>
</evidence>
<dbReference type="PROSITE" id="PS50089">
    <property type="entry name" value="ZF_RING_2"/>
    <property type="match status" value="1"/>
</dbReference>
<feature type="domain" description="RING-type" evidence="16">
    <location>
        <begin position="31"/>
        <end position="226"/>
    </location>
</feature>
<keyword evidence="12" id="KW-0862">Zinc</keyword>
<organism evidence="17 18">
    <name type="scientific">Glycine soja</name>
    <name type="common">Wild soybean</name>
    <dbReference type="NCBI Taxonomy" id="3848"/>
    <lineage>
        <taxon>Eukaryota</taxon>
        <taxon>Viridiplantae</taxon>
        <taxon>Streptophyta</taxon>
        <taxon>Embryophyta</taxon>
        <taxon>Tracheophyta</taxon>
        <taxon>Spermatophyta</taxon>
        <taxon>Magnoliopsida</taxon>
        <taxon>eudicotyledons</taxon>
        <taxon>Gunneridae</taxon>
        <taxon>Pentapetalae</taxon>
        <taxon>rosids</taxon>
        <taxon>fabids</taxon>
        <taxon>Fabales</taxon>
        <taxon>Fabaceae</taxon>
        <taxon>Papilionoideae</taxon>
        <taxon>50 kb inversion clade</taxon>
        <taxon>NPAAA clade</taxon>
        <taxon>indigoferoid/millettioid clade</taxon>
        <taxon>Phaseoleae</taxon>
        <taxon>Glycine</taxon>
        <taxon>Glycine subgen. Soja</taxon>
    </lineage>
</organism>
<dbReference type="FunFam" id="3.30.40.10:FF:000230">
    <property type="entry name" value="RBR-type E3 ubiquitin transferase"/>
    <property type="match status" value="1"/>
</dbReference>
<dbReference type="GO" id="GO:0061630">
    <property type="term" value="F:ubiquitin protein ligase activity"/>
    <property type="evidence" value="ECO:0007669"/>
    <property type="project" value="UniProtKB-EC"/>
</dbReference>
<comment type="caution">
    <text evidence="17">The sequence shown here is derived from an EMBL/GenBank/DDBJ whole genome shotgun (WGS) entry which is preliminary data.</text>
</comment>
<comment type="function">
    <text evidence="3">Might act as an E3 ubiquitin-protein ligase, or as part of E3 complex, which accepts ubiquitin from specific E2 ubiquitin-conjugating enzymes and then transfers it to substrates.</text>
</comment>
<feature type="region of interest" description="Disordered" evidence="14">
    <location>
        <begin position="1"/>
        <end position="29"/>
    </location>
</feature>
<evidence type="ECO:0000256" key="13">
    <source>
        <dbReference type="PROSITE-ProRule" id="PRU00175"/>
    </source>
</evidence>
<dbReference type="PROSITE" id="PS00518">
    <property type="entry name" value="ZF_RING_1"/>
    <property type="match status" value="1"/>
</dbReference>
<dbReference type="EC" id="2.3.2.31" evidence="6"/>
<reference evidence="17 18" key="1">
    <citation type="submission" date="2018-09" db="EMBL/GenBank/DDBJ databases">
        <title>A high-quality reference genome of wild soybean provides a powerful tool to mine soybean genomes.</title>
        <authorList>
            <person name="Xie M."/>
            <person name="Chung C.Y.L."/>
            <person name="Li M.-W."/>
            <person name="Wong F.-L."/>
            <person name="Chan T.-F."/>
            <person name="Lam H.-M."/>
        </authorList>
    </citation>
    <scope>NUCLEOTIDE SEQUENCE [LARGE SCALE GENOMIC DNA]</scope>
    <source>
        <strain evidence="18">cv. W05</strain>
        <tissue evidence="17">Hypocotyl of etiolated seedlings</tissue>
    </source>
</reference>
<dbReference type="InterPro" id="IPR013083">
    <property type="entry name" value="Znf_RING/FYVE/PHD"/>
</dbReference>
<keyword evidence="9" id="KW-0677">Repeat</keyword>
<dbReference type="InterPro" id="IPR031127">
    <property type="entry name" value="E3_UB_ligase_RBR"/>
</dbReference>
<sequence length="226" mass="25566">MQTEAKQQKLLKGKSPLDHDPGEAKKSDQPSQFLCGLCFNDKPVSQMFKEGKCNHPFCTHCISKHVATQMHQNILKVMCPNPNCPVELKPEYFHNILASEVIVRWETVRCESLIVGLEKTYCPFKDCSVLLVNDGEKDVISAECPSCHRLFCARCKRLKRGSLHNNFATVTANIFLCNCPTIVTSIHKICVALQYFVIPFPPPLHHVVRNQELHIAHPTPSRSNHP</sequence>
<dbReference type="PROSITE" id="PS51873">
    <property type="entry name" value="TRIAD"/>
    <property type="match status" value="1"/>
</dbReference>
<comment type="similarity">
    <text evidence="5">Belongs to the RBR family. Ariadne subfamily.</text>
</comment>
<evidence type="ECO:0000256" key="5">
    <source>
        <dbReference type="ARBA" id="ARBA00005884"/>
    </source>
</evidence>
<evidence type="ECO:0000256" key="2">
    <source>
        <dbReference type="ARBA" id="ARBA00001947"/>
    </source>
</evidence>
<dbReference type="Pfam" id="PF01485">
    <property type="entry name" value="IBR"/>
    <property type="match status" value="1"/>
</dbReference>
<dbReference type="AlphaFoldDB" id="A0A445I4N1"/>
<dbReference type="InterPro" id="IPR017907">
    <property type="entry name" value="Znf_RING_CS"/>
</dbReference>
<name>A0A445I4N1_GLYSO</name>
<dbReference type="PANTHER" id="PTHR11685">
    <property type="entry name" value="RBR FAMILY RING FINGER AND IBR DOMAIN-CONTAINING"/>
    <property type="match status" value="1"/>
</dbReference>
<evidence type="ECO:0000259" key="16">
    <source>
        <dbReference type="PROSITE" id="PS51873"/>
    </source>
</evidence>
<dbReference type="EMBL" id="QZWG01000011">
    <property type="protein sequence ID" value="RZB80932.1"/>
    <property type="molecule type" value="Genomic_DNA"/>
</dbReference>
<evidence type="ECO:0000256" key="4">
    <source>
        <dbReference type="ARBA" id="ARBA00004906"/>
    </source>
</evidence>
<dbReference type="Proteomes" id="UP000289340">
    <property type="component" value="Chromosome 11"/>
</dbReference>
<feature type="compositionally biased region" description="Basic and acidic residues" evidence="14">
    <location>
        <begin position="15"/>
        <end position="28"/>
    </location>
</feature>